<comment type="caution">
    <text evidence="1">The sequence shown here is derived from an EMBL/GenBank/DDBJ whole genome shotgun (WGS) entry which is preliminary data.</text>
</comment>
<reference evidence="2" key="1">
    <citation type="journal article" date="2023" name="Front. Plant Sci.">
        <title>Chromosomal-level genome assembly of Melastoma candidum provides insights into trichome evolution.</title>
        <authorList>
            <person name="Zhong Y."/>
            <person name="Wu W."/>
            <person name="Sun C."/>
            <person name="Zou P."/>
            <person name="Liu Y."/>
            <person name="Dai S."/>
            <person name="Zhou R."/>
        </authorList>
    </citation>
    <scope>NUCLEOTIDE SEQUENCE [LARGE SCALE GENOMIC DNA]</scope>
</reference>
<dbReference type="Proteomes" id="UP001057402">
    <property type="component" value="Chromosome 9"/>
</dbReference>
<sequence length="116" mass="12776">MVMLRFEHGQRPQREGDPVLPSLRAATRSDLMRRLRFAVESGDRFRACMARIASLLSVRPLINGPRSPLGPHSMRKLQVRVVTRAAAATEVRIAYAVAVAAGAICLRATEQLAADR</sequence>
<accession>A0ACB9MMG8</accession>
<gene>
    <name evidence="1" type="ORF">MLD38_030209</name>
</gene>
<proteinExistence type="predicted"/>
<name>A0ACB9MMG8_9MYRT</name>
<protein>
    <submittedName>
        <fullName evidence="1">Uncharacterized protein</fullName>
    </submittedName>
</protein>
<organism evidence="1 2">
    <name type="scientific">Melastoma candidum</name>
    <dbReference type="NCBI Taxonomy" id="119954"/>
    <lineage>
        <taxon>Eukaryota</taxon>
        <taxon>Viridiplantae</taxon>
        <taxon>Streptophyta</taxon>
        <taxon>Embryophyta</taxon>
        <taxon>Tracheophyta</taxon>
        <taxon>Spermatophyta</taxon>
        <taxon>Magnoliopsida</taxon>
        <taxon>eudicotyledons</taxon>
        <taxon>Gunneridae</taxon>
        <taxon>Pentapetalae</taxon>
        <taxon>rosids</taxon>
        <taxon>malvids</taxon>
        <taxon>Myrtales</taxon>
        <taxon>Melastomataceae</taxon>
        <taxon>Melastomatoideae</taxon>
        <taxon>Melastomateae</taxon>
        <taxon>Melastoma</taxon>
    </lineage>
</organism>
<keyword evidence="2" id="KW-1185">Reference proteome</keyword>
<evidence type="ECO:0000313" key="2">
    <source>
        <dbReference type="Proteomes" id="UP001057402"/>
    </source>
</evidence>
<dbReference type="EMBL" id="CM042888">
    <property type="protein sequence ID" value="KAI4324752.1"/>
    <property type="molecule type" value="Genomic_DNA"/>
</dbReference>
<evidence type="ECO:0000313" key="1">
    <source>
        <dbReference type="EMBL" id="KAI4324752.1"/>
    </source>
</evidence>